<accession>A0A4R3N4P6</accession>
<feature type="region of interest" description="Disordered" evidence="1">
    <location>
        <begin position="1"/>
        <end position="22"/>
    </location>
</feature>
<dbReference type="Proteomes" id="UP000294650">
    <property type="component" value="Unassembled WGS sequence"/>
</dbReference>
<evidence type="ECO:0000313" key="2">
    <source>
        <dbReference type="EMBL" id="TCT23357.1"/>
    </source>
</evidence>
<comment type="caution">
    <text evidence="2">The sequence shown here is derived from an EMBL/GenBank/DDBJ whole genome shotgun (WGS) entry which is preliminary data.</text>
</comment>
<protein>
    <submittedName>
        <fullName evidence="2">Uncharacterized protein</fullName>
    </submittedName>
</protein>
<dbReference type="AlphaFoldDB" id="A0A4R3N4P6"/>
<evidence type="ECO:0000256" key="1">
    <source>
        <dbReference type="SAM" id="MobiDB-lite"/>
    </source>
</evidence>
<gene>
    <name evidence="2" type="ORF">EDD68_10771</name>
</gene>
<organism evidence="2 3">
    <name type="scientific">Melghiribacillus thermohalophilus</name>
    <dbReference type="NCBI Taxonomy" id="1324956"/>
    <lineage>
        <taxon>Bacteria</taxon>
        <taxon>Bacillati</taxon>
        <taxon>Bacillota</taxon>
        <taxon>Bacilli</taxon>
        <taxon>Bacillales</taxon>
        <taxon>Bacillaceae</taxon>
        <taxon>Melghiribacillus</taxon>
    </lineage>
</organism>
<name>A0A4R3N4P6_9BACI</name>
<keyword evidence="3" id="KW-1185">Reference proteome</keyword>
<evidence type="ECO:0000313" key="3">
    <source>
        <dbReference type="Proteomes" id="UP000294650"/>
    </source>
</evidence>
<reference evidence="2 3" key="1">
    <citation type="submission" date="2019-03" db="EMBL/GenBank/DDBJ databases">
        <title>Genomic Encyclopedia of Type Strains, Phase IV (KMG-IV): sequencing the most valuable type-strain genomes for metagenomic binning, comparative biology and taxonomic classification.</title>
        <authorList>
            <person name="Goeker M."/>
        </authorList>
    </citation>
    <scope>NUCLEOTIDE SEQUENCE [LARGE SCALE GENOMIC DNA]</scope>
    <source>
        <strain evidence="2 3">DSM 25894</strain>
    </source>
</reference>
<sequence length="82" mass="9558">MTSEIARVVRQTRPHKDVVRRGSDVKPKVLKKGNTTIKIYSHLAHMTKEEQKKWFESEWEKGNPTLKNIVNAVKRCLDEEGK</sequence>
<dbReference type="EMBL" id="SMAN01000007">
    <property type="protein sequence ID" value="TCT23357.1"/>
    <property type="molecule type" value="Genomic_DNA"/>
</dbReference>
<proteinExistence type="predicted"/>